<dbReference type="InterPro" id="IPR009015">
    <property type="entry name" value="Fucose_isomerase_N/cen_sf"/>
</dbReference>
<dbReference type="HAMAP" id="MF_00519">
    <property type="entry name" value="Arabinose_Isome"/>
    <property type="match status" value="1"/>
</dbReference>
<keyword evidence="5 6" id="KW-0119">Carbohydrate metabolism</keyword>
<gene>
    <name evidence="6" type="primary">araA</name>
    <name evidence="10" type="ordered locus">Sulac_2111</name>
</gene>
<evidence type="ECO:0000256" key="4">
    <source>
        <dbReference type="ARBA" id="ARBA00023235"/>
    </source>
</evidence>
<organism evidence="10 11">
    <name type="scientific">Sulfobacillus acidophilus (strain ATCC 700253 / DSM 10332 / NAL)</name>
    <dbReference type="NCBI Taxonomy" id="679936"/>
    <lineage>
        <taxon>Bacteria</taxon>
        <taxon>Bacillati</taxon>
        <taxon>Bacillota</taxon>
        <taxon>Clostridia</taxon>
        <taxon>Eubacteriales</taxon>
        <taxon>Clostridiales Family XVII. Incertae Sedis</taxon>
        <taxon>Sulfobacillus</taxon>
    </lineage>
</organism>
<comment type="cofactor">
    <cofactor evidence="6">
        <name>Mn(2+)</name>
        <dbReference type="ChEBI" id="CHEBI:29035"/>
    </cofactor>
    <text evidence="6">Binds 1 Mn(2+) ion per subunit.</text>
</comment>
<keyword evidence="3 6" id="KW-0464">Manganese</keyword>
<dbReference type="PATRIC" id="fig|679936.5.peg.2177"/>
<dbReference type="UniPathway" id="UPA00145">
    <property type="reaction ID" value="UER00565"/>
</dbReference>
<name>G8TSY2_SULAD</name>
<dbReference type="Pfam" id="PF02610">
    <property type="entry name" value="AraA_N"/>
    <property type="match status" value="1"/>
</dbReference>
<dbReference type="GO" id="GO:0019569">
    <property type="term" value="P:L-arabinose catabolic process to D-xylulose 5-phosphate"/>
    <property type="evidence" value="ECO:0007669"/>
    <property type="project" value="UniProtKB-UniRule"/>
</dbReference>
<keyword evidence="1 6" id="KW-0479">Metal-binding</keyword>
<feature type="binding site" evidence="6">
    <location>
        <position position="347"/>
    </location>
    <ligand>
        <name>Mn(2+)</name>
        <dbReference type="ChEBI" id="CHEBI:29035"/>
    </ligand>
</feature>
<evidence type="ECO:0000313" key="11">
    <source>
        <dbReference type="Proteomes" id="UP000005439"/>
    </source>
</evidence>
<evidence type="ECO:0000259" key="8">
    <source>
        <dbReference type="Pfam" id="PF11762"/>
    </source>
</evidence>
<keyword evidence="11" id="KW-1185">Reference proteome</keyword>
<comment type="catalytic activity">
    <reaction evidence="6">
        <text>beta-L-arabinopyranose = L-ribulose</text>
        <dbReference type="Rhea" id="RHEA:14821"/>
        <dbReference type="ChEBI" id="CHEBI:16880"/>
        <dbReference type="ChEBI" id="CHEBI:40886"/>
        <dbReference type="EC" id="5.3.1.4"/>
    </reaction>
</comment>
<feature type="binding site" evidence="6">
    <location>
        <position position="445"/>
    </location>
    <ligand>
        <name>Mn(2+)</name>
        <dbReference type="ChEBI" id="CHEBI:29035"/>
    </ligand>
</feature>
<dbReference type="InterPro" id="IPR038583">
    <property type="entry name" value="AraA_N_sf"/>
</dbReference>
<dbReference type="NCBIfam" id="NF002795">
    <property type="entry name" value="PRK02929.1"/>
    <property type="match status" value="1"/>
</dbReference>
<feature type="domain" description="L-arabinose isomerase C-terminal" evidence="8">
    <location>
        <begin position="325"/>
        <end position="467"/>
    </location>
</feature>
<comment type="pathway">
    <text evidence="6">Carbohydrate degradation; L-arabinose degradation via L-ribulose; D-xylulose 5-phosphate from L-arabinose (bacterial route): step 1/3.</text>
</comment>
<dbReference type="Pfam" id="PF24856">
    <property type="entry name" value="AraA_central"/>
    <property type="match status" value="1"/>
</dbReference>
<dbReference type="PANTHER" id="PTHR38464:SF1">
    <property type="entry name" value="L-ARABINOSE ISOMERASE"/>
    <property type="match status" value="1"/>
</dbReference>
<dbReference type="EC" id="5.3.1.4" evidence="6"/>
<keyword evidence="2 6" id="KW-0054">Arabinose catabolism</keyword>
<dbReference type="InterPro" id="IPR003762">
    <property type="entry name" value="Lara_isomerase"/>
</dbReference>
<evidence type="ECO:0000259" key="9">
    <source>
        <dbReference type="Pfam" id="PF24856"/>
    </source>
</evidence>
<dbReference type="EMBL" id="CP003179">
    <property type="protein sequence ID" value="AEW05597.1"/>
    <property type="molecule type" value="Genomic_DNA"/>
</dbReference>
<dbReference type="InterPro" id="IPR055390">
    <property type="entry name" value="AraA_central"/>
</dbReference>
<dbReference type="HOGENOM" id="CLU_045663_0_0_9"/>
<sequence>MSFPDYEFWFIAGSQHLYGPEVLRQINRHIDDMVRDLNQDQAFPYPVIARPVVSTPDGIRQVLREANDDDRCAGVIVWMHTFSPAQMWIAGLRALQKPLLHLHTQMNRDIPWDTIDMDYMNLHQSAHGDREFGHLTARLKTPRKVLVGHWQDQELRRDMARWMDTAAAVSDSLRLKIARFGDNMRDVAVTEGDKVAAQIRLGWSVKGFGVGDLAERVNRVADERVDRLLDFYQSTYEVADNVRHDANRWNAVAYQARLELALRDFLADGGFHAVTTTFEDLHGLRQLPGLAVQRLMADGYGFGAEGDWKTAALLRVVKRMARFQGTSFMEDYTYHLEPGQEAILGAHMLEVCPSIADGTPRIEVWPLSIGSKEDPARLVFDARPGEAVVASLVDLGSRFRLVVNEVTAVAPPPMPRLPVARALWRPHPSLKESAAAWIYAGGAHHTVFSYGVTSQQLKDWADALGIECVVINRESSAASIRQMLEWNEAVYR</sequence>
<evidence type="ECO:0000259" key="7">
    <source>
        <dbReference type="Pfam" id="PF02610"/>
    </source>
</evidence>
<evidence type="ECO:0000256" key="3">
    <source>
        <dbReference type="ARBA" id="ARBA00023211"/>
    </source>
</evidence>
<dbReference type="InterPro" id="IPR004216">
    <property type="entry name" value="Fuc/Ara_isomerase_C"/>
</dbReference>
<dbReference type="KEGG" id="sap:Sulac_2111"/>
<evidence type="ECO:0000256" key="2">
    <source>
        <dbReference type="ARBA" id="ARBA00022935"/>
    </source>
</evidence>
<feature type="domain" description="L-arabinose isomerase central" evidence="9">
    <location>
        <begin position="176"/>
        <end position="322"/>
    </location>
</feature>
<evidence type="ECO:0000256" key="1">
    <source>
        <dbReference type="ARBA" id="ARBA00022723"/>
    </source>
</evidence>
<feature type="binding site" evidence="6">
    <location>
        <position position="330"/>
    </location>
    <ligand>
        <name>Mn(2+)</name>
        <dbReference type="ChEBI" id="CHEBI:29035"/>
    </ligand>
</feature>
<comment type="similarity">
    <text evidence="6">Belongs to the arabinose isomerase family.</text>
</comment>
<dbReference type="GO" id="GO:0008733">
    <property type="term" value="F:L-arabinose isomerase activity"/>
    <property type="evidence" value="ECO:0007669"/>
    <property type="project" value="UniProtKB-UniRule"/>
</dbReference>
<dbReference type="PIRSF" id="PIRSF001478">
    <property type="entry name" value="L-ara_isomerase"/>
    <property type="match status" value="1"/>
</dbReference>
<proteinExistence type="inferred from homology"/>
<evidence type="ECO:0000256" key="5">
    <source>
        <dbReference type="ARBA" id="ARBA00023277"/>
    </source>
</evidence>
<dbReference type="PANTHER" id="PTHR38464">
    <property type="entry name" value="L-ARABINOSE ISOMERASE"/>
    <property type="match status" value="1"/>
</dbReference>
<reference evidence="10 11" key="2">
    <citation type="journal article" date="2012" name="Stand. Genomic Sci.">
        <title>Complete genome sequence of the moderately thermophilic mineral-sulfide-oxidizing firmicute Sulfobacillus acidophilus type strain (NAL(T)).</title>
        <authorList>
            <person name="Anderson I."/>
            <person name="Chertkov O."/>
            <person name="Chen A."/>
            <person name="Saunders E."/>
            <person name="Lapidus A."/>
            <person name="Nolan M."/>
            <person name="Lucas S."/>
            <person name="Hammon N."/>
            <person name="Deshpande S."/>
            <person name="Cheng J.F."/>
            <person name="Han C."/>
            <person name="Tapia R."/>
            <person name="Goodwin L.A."/>
            <person name="Pitluck S."/>
            <person name="Liolios K."/>
            <person name="Pagani I."/>
            <person name="Ivanova N."/>
            <person name="Mikhailova N."/>
            <person name="Pati A."/>
            <person name="Palaniappan K."/>
            <person name="Land M."/>
            <person name="Pan C."/>
            <person name="Rohde M."/>
            <person name="Pukall R."/>
            <person name="Goker M."/>
            <person name="Detter J.C."/>
            <person name="Woyke T."/>
            <person name="Bristow J."/>
            <person name="Eisen J.A."/>
            <person name="Markowitz V."/>
            <person name="Hugenholtz P."/>
            <person name="Kyrpides N.C."/>
            <person name="Klenk H.P."/>
            <person name="Mavromatis K."/>
        </authorList>
    </citation>
    <scope>NUCLEOTIDE SEQUENCE [LARGE SCALE GENOMIC DNA]</scope>
    <source>
        <strain evidence="11">ATCC 700253 / DSM 10332 / NAL</strain>
    </source>
</reference>
<dbReference type="InterPro" id="IPR024664">
    <property type="entry name" value="Ara_Isoase_C"/>
</dbReference>
<feature type="binding site" evidence="6">
    <location>
        <position position="305"/>
    </location>
    <ligand>
        <name>Mn(2+)</name>
        <dbReference type="ChEBI" id="CHEBI:29035"/>
    </ligand>
</feature>
<dbReference type="STRING" id="679936.Sulac_2111"/>
<evidence type="ECO:0000256" key="6">
    <source>
        <dbReference type="HAMAP-Rule" id="MF_00519"/>
    </source>
</evidence>
<keyword evidence="4 6" id="KW-0413">Isomerase</keyword>
<dbReference type="SUPFAM" id="SSF50443">
    <property type="entry name" value="FucI/AraA C-terminal domain-like"/>
    <property type="match status" value="1"/>
</dbReference>
<dbReference type="Gene3D" id="3.40.50.10940">
    <property type="match status" value="1"/>
</dbReference>
<dbReference type="GO" id="GO:0005829">
    <property type="term" value="C:cytosol"/>
    <property type="evidence" value="ECO:0007669"/>
    <property type="project" value="TreeGrafter"/>
</dbReference>
<dbReference type="SUPFAM" id="SSF53743">
    <property type="entry name" value="FucI/AraA N-terminal and middle domains"/>
    <property type="match status" value="1"/>
</dbReference>
<dbReference type="InterPro" id="IPR055389">
    <property type="entry name" value="AraA_N"/>
</dbReference>
<dbReference type="Pfam" id="PF11762">
    <property type="entry name" value="Arabinose_Iso_C"/>
    <property type="match status" value="1"/>
</dbReference>
<feature type="domain" description="L-arabinose isomerase N-terminal" evidence="7">
    <location>
        <begin position="6"/>
        <end position="172"/>
    </location>
</feature>
<reference evidence="11" key="1">
    <citation type="submission" date="2011-12" db="EMBL/GenBank/DDBJ databases">
        <title>The complete genome of chromosome of Sulfobacillus acidophilus DSM 10332.</title>
        <authorList>
            <person name="Lucas S."/>
            <person name="Han J."/>
            <person name="Lapidus A."/>
            <person name="Bruce D."/>
            <person name="Goodwin L."/>
            <person name="Pitluck S."/>
            <person name="Peters L."/>
            <person name="Kyrpides N."/>
            <person name="Mavromatis K."/>
            <person name="Ivanova N."/>
            <person name="Mikhailova N."/>
            <person name="Chertkov O."/>
            <person name="Saunders E."/>
            <person name="Detter J.C."/>
            <person name="Tapia R."/>
            <person name="Han C."/>
            <person name="Land M."/>
            <person name="Hauser L."/>
            <person name="Markowitz V."/>
            <person name="Cheng J.-F."/>
            <person name="Hugenholtz P."/>
            <person name="Woyke T."/>
            <person name="Wu D."/>
            <person name="Pukall R."/>
            <person name="Gehrich-Schroeter G."/>
            <person name="Schneider S."/>
            <person name="Klenk H.-P."/>
            <person name="Eisen J.A."/>
        </authorList>
    </citation>
    <scope>NUCLEOTIDE SEQUENCE [LARGE SCALE GENOMIC DNA]</scope>
    <source>
        <strain evidence="11">ATCC 700253 / DSM 10332 / NAL</strain>
    </source>
</reference>
<dbReference type="GO" id="GO:0030145">
    <property type="term" value="F:manganese ion binding"/>
    <property type="evidence" value="ECO:0007669"/>
    <property type="project" value="UniProtKB-UniRule"/>
</dbReference>
<dbReference type="AlphaFoldDB" id="G8TSY2"/>
<evidence type="ECO:0000313" key="10">
    <source>
        <dbReference type="EMBL" id="AEW05597.1"/>
    </source>
</evidence>
<comment type="function">
    <text evidence="6">Catalyzes the conversion of L-arabinose to L-ribulose.</text>
</comment>
<protein>
    <recommendedName>
        <fullName evidence="6">L-arabinose isomerase</fullName>
        <ecNumber evidence="6">5.3.1.4</ecNumber>
    </recommendedName>
</protein>
<accession>G8TSY2</accession>
<dbReference type="Proteomes" id="UP000005439">
    <property type="component" value="Chromosome"/>
</dbReference>